<name>A0A382ZY85_9ZZZZ</name>
<accession>A0A382ZY85</accession>
<reference evidence="2" key="1">
    <citation type="submission" date="2018-05" db="EMBL/GenBank/DDBJ databases">
        <authorList>
            <person name="Lanie J.A."/>
            <person name="Ng W.-L."/>
            <person name="Kazmierczak K.M."/>
            <person name="Andrzejewski T.M."/>
            <person name="Davidsen T.M."/>
            <person name="Wayne K.J."/>
            <person name="Tettelin H."/>
            <person name="Glass J.I."/>
            <person name="Rusch D."/>
            <person name="Podicherti R."/>
            <person name="Tsui H.-C.T."/>
            <person name="Winkler M.E."/>
        </authorList>
    </citation>
    <scope>NUCLEOTIDE SEQUENCE</scope>
</reference>
<feature type="non-terminal residue" evidence="2">
    <location>
        <position position="165"/>
    </location>
</feature>
<keyword evidence="1" id="KW-1133">Transmembrane helix</keyword>
<dbReference type="EMBL" id="UINC01187497">
    <property type="protein sequence ID" value="SVE00250.1"/>
    <property type="molecule type" value="Genomic_DNA"/>
</dbReference>
<evidence type="ECO:0000313" key="2">
    <source>
        <dbReference type="EMBL" id="SVE00250.1"/>
    </source>
</evidence>
<dbReference type="AlphaFoldDB" id="A0A382ZY85"/>
<organism evidence="2">
    <name type="scientific">marine metagenome</name>
    <dbReference type="NCBI Taxonomy" id="408172"/>
    <lineage>
        <taxon>unclassified sequences</taxon>
        <taxon>metagenomes</taxon>
        <taxon>ecological metagenomes</taxon>
    </lineage>
</organism>
<keyword evidence="1" id="KW-0472">Membrane</keyword>
<feature type="transmembrane region" description="Helical" evidence="1">
    <location>
        <begin position="88"/>
        <end position="107"/>
    </location>
</feature>
<feature type="transmembrane region" description="Helical" evidence="1">
    <location>
        <begin position="119"/>
        <end position="142"/>
    </location>
</feature>
<sequence>MADAVLTLDARYTGRRQVRQAERDILKVKLASAGARSEFNKFAKSGDRMANAMGKSGQKLKRMMTDWDKLVRGFGTVVTKVLGAATKFFVAEFALMAASMIAVHALFKIGRWLMKGYHGAIKMIAGAAAGAAAALAILSAAIREQQAAMFSYKGLKGNYADLTSG</sequence>
<keyword evidence="1" id="KW-0812">Transmembrane</keyword>
<gene>
    <name evidence="2" type="ORF">METZ01_LOCUS453104</name>
</gene>
<proteinExistence type="predicted"/>
<evidence type="ECO:0000256" key="1">
    <source>
        <dbReference type="SAM" id="Phobius"/>
    </source>
</evidence>
<protein>
    <submittedName>
        <fullName evidence="2">Uncharacterized protein</fullName>
    </submittedName>
</protein>